<feature type="transmembrane region" description="Helical" evidence="1">
    <location>
        <begin position="395"/>
        <end position="413"/>
    </location>
</feature>
<evidence type="ECO:0000259" key="3">
    <source>
        <dbReference type="Pfam" id="PF01549"/>
    </source>
</evidence>
<feature type="transmembrane region" description="Helical" evidence="1">
    <location>
        <begin position="434"/>
        <end position="456"/>
    </location>
</feature>
<feature type="transmembrane region" description="Helical" evidence="1">
    <location>
        <begin position="309"/>
        <end position="326"/>
    </location>
</feature>
<keyword evidence="1" id="KW-0472">Membrane</keyword>
<dbReference type="EMBL" id="JBGBPQ010000013">
    <property type="protein sequence ID" value="KAL1512002.1"/>
    <property type="molecule type" value="Genomic_DNA"/>
</dbReference>
<feature type="transmembrane region" description="Helical" evidence="1">
    <location>
        <begin position="476"/>
        <end position="493"/>
    </location>
</feature>
<organism evidence="4 5">
    <name type="scientific">Prymnesium parvum</name>
    <name type="common">Toxic golden alga</name>
    <dbReference type="NCBI Taxonomy" id="97485"/>
    <lineage>
        <taxon>Eukaryota</taxon>
        <taxon>Haptista</taxon>
        <taxon>Haptophyta</taxon>
        <taxon>Prymnesiophyceae</taxon>
        <taxon>Prymnesiales</taxon>
        <taxon>Prymnesiaceae</taxon>
        <taxon>Prymnesium</taxon>
    </lineage>
</organism>
<feature type="transmembrane region" description="Helical" evidence="1">
    <location>
        <begin position="550"/>
        <end position="573"/>
    </location>
</feature>
<dbReference type="Proteomes" id="UP001515480">
    <property type="component" value="Unassembled WGS sequence"/>
</dbReference>
<feature type="transmembrane region" description="Helical" evidence="1">
    <location>
        <begin position="333"/>
        <end position="352"/>
    </location>
</feature>
<feature type="domain" description="ShKT" evidence="3">
    <location>
        <begin position="78"/>
        <end position="105"/>
    </location>
</feature>
<keyword evidence="2" id="KW-0732">Signal</keyword>
<evidence type="ECO:0000313" key="5">
    <source>
        <dbReference type="Proteomes" id="UP001515480"/>
    </source>
</evidence>
<feature type="signal peptide" evidence="2">
    <location>
        <begin position="1"/>
        <end position="22"/>
    </location>
</feature>
<name>A0AB34J6S0_PRYPA</name>
<feature type="transmembrane region" description="Helical" evidence="1">
    <location>
        <begin position="498"/>
        <end position="517"/>
    </location>
</feature>
<evidence type="ECO:0000256" key="1">
    <source>
        <dbReference type="SAM" id="Phobius"/>
    </source>
</evidence>
<gene>
    <name evidence="4" type="ORF">AB1Y20_005277</name>
</gene>
<reference evidence="4 5" key="1">
    <citation type="journal article" date="2024" name="Science">
        <title>Giant polyketide synthase enzymes in the biosynthesis of giant marine polyether toxins.</title>
        <authorList>
            <person name="Fallon T.R."/>
            <person name="Shende V.V."/>
            <person name="Wierzbicki I.H."/>
            <person name="Pendleton A.L."/>
            <person name="Watervoot N.F."/>
            <person name="Auber R.P."/>
            <person name="Gonzalez D.J."/>
            <person name="Wisecaver J.H."/>
            <person name="Moore B.S."/>
        </authorList>
    </citation>
    <scope>NUCLEOTIDE SEQUENCE [LARGE SCALE GENOMIC DNA]</scope>
    <source>
        <strain evidence="4 5">12B1</strain>
    </source>
</reference>
<comment type="caution">
    <text evidence="4">The sequence shown here is derived from an EMBL/GenBank/DDBJ whole genome shotgun (WGS) entry which is preliminary data.</text>
</comment>
<dbReference type="InterPro" id="IPR003582">
    <property type="entry name" value="ShKT_dom"/>
</dbReference>
<evidence type="ECO:0000256" key="2">
    <source>
        <dbReference type="SAM" id="SignalP"/>
    </source>
</evidence>
<feature type="domain" description="ShKT" evidence="3">
    <location>
        <begin position="175"/>
        <end position="201"/>
    </location>
</feature>
<proteinExistence type="predicted"/>
<sequence length="581" mass="63224">MEYALLALAPVLFAARALLCLSQELRLASPADDDPAACAQLASSGASLLNASHMLSHCAHTLATSFTLAGLVDVHDAAECERWPAGQHCSTNPAFMIASCNASCGALLLRRVVSSRRQRTLAMRLGLPPEWLHDSDAHECSGTTASECLSQPERYMRLCPSTCLGLAAADNTSAHSCQQWAQRGECAKNHLFMSSACASTCSEYVYREQMRLQLSRNSLAARKHVGDCLAAAALLLAAGGIRALWRWLCPTARLSWRPAPSCVPALPCALVTCYFFVDGVCSLQSRIAYWEWLNPDWRQGRTELQGVDLRTATSALVLPLVCVLWLRHRHAAVLTAVCMSVLAVHLVAITIVDVSHHYVQYLAVRGMERGGEAVVYSAAQLRQKDLRNLAEAEFAVKRVSLIGCLVAFLAAHAEHINRVFDGLPRRSTPEPQAVAIFAGRILIGAPLVATGAGELYELILSSEQLPFPRGDSHNVLWPKVGMLLLCLPLMLGLGPFRLFARVLAVLSMLEAVLLWTAPEAWVVTWLEASDNNTLSFKEAFNDVHHHRRHFGLMLGLSGGFALLHTVGAGGYTLGDLLKKRS</sequence>
<dbReference type="AlphaFoldDB" id="A0AB34J6S0"/>
<protein>
    <recommendedName>
        <fullName evidence="3">ShKT domain-containing protein</fullName>
    </recommendedName>
</protein>
<accession>A0AB34J6S0</accession>
<keyword evidence="1" id="KW-0812">Transmembrane</keyword>
<feature type="chain" id="PRO_5044230338" description="ShKT domain-containing protein" evidence="2">
    <location>
        <begin position="23"/>
        <end position="581"/>
    </location>
</feature>
<keyword evidence="5" id="KW-1185">Reference proteome</keyword>
<keyword evidence="1" id="KW-1133">Transmembrane helix</keyword>
<dbReference type="Pfam" id="PF01549">
    <property type="entry name" value="ShK"/>
    <property type="match status" value="2"/>
</dbReference>
<evidence type="ECO:0000313" key="4">
    <source>
        <dbReference type="EMBL" id="KAL1512002.1"/>
    </source>
</evidence>